<protein>
    <recommendedName>
        <fullName evidence="4">Fungal N-terminal domain-containing protein</fullName>
    </recommendedName>
</protein>
<name>A0A8H6DY21_COCSA</name>
<accession>A0A8H6DY21</accession>
<dbReference type="EMBL" id="WNKQ01000004">
    <property type="protein sequence ID" value="KAF5852134.1"/>
    <property type="molecule type" value="Genomic_DNA"/>
</dbReference>
<dbReference type="InterPro" id="IPR039327">
    <property type="entry name" value="CON7-like"/>
</dbReference>
<evidence type="ECO:0008006" key="4">
    <source>
        <dbReference type="Google" id="ProtNLM"/>
    </source>
</evidence>
<dbReference type="Proteomes" id="UP000624244">
    <property type="component" value="Unassembled WGS sequence"/>
</dbReference>
<feature type="region of interest" description="Disordered" evidence="1">
    <location>
        <begin position="429"/>
        <end position="503"/>
    </location>
</feature>
<evidence type="ECO:0000313" key="3">
    <source>
        <dbReference type="Proteomes" id="UP000624244"/>
    </source>
</evidence>
<evidence type="ECO:0000313" key="2">
    <source>
        <dbReference type="EMBL" id="KAF5852134.1"/>
    </source>
</evidence>
<dbReference type="AlphaFoldDB" id="A0A8H6DY21"/>
<gene>
    <name evidence="2" type="ORF">GGP41_000925</name>
</gene>
<proteinExistence type="predicted"/>
<comment type="caution">
    <text evidence="2">The sequence shown here is derived from an EMBL/GenBank/DDBJ whole genome shotgun (WGS) entry which is preliminary data.</text>
</comment>
<dbReference type="PANTHER" id="PTHR36167">
    <property type="entry name" value="C2H2 FINGER DOMAIN TRANSCRIPTION FACTOR (EUROFUNG)-RELATED"/>
    <property type="match status" value="1"/>
</dbReference>
<dbReference type="PANTHER" id="PTHR36167:SF4">
    <property type="entry name" value="FUNGAL N-TERMINAL DOMAIN-CONTAINING PROTEIN"/>
    <property type="match status" value="1"/>
</dbReference>
<organism evidence="2 3">
    <name type="scientific">Cochliobolus sativus</name>
    <name type="common">Common root rot and spot blotch fungus</name>
    <name type="synonym">Bipolaris sorokiniana</name>
    <dbReference type="NCBI Taxonomy" id="45130"/>
    <lineage>
        <taxon>Eukaryota</taxon>
        <taxon>Fungi</taxon>
        <taxon>Dikarya</taxon>
        <taxon>Ascomycota</taxon>
        <taxon>Pezizomycotina</taxon>
        <taxon>Dothideomycetes</taxon>
        <taxon>Pleosporomycetidae</taxon>
        <taxon>Pleosporales</taxon>
        <taxon>Pleosporineae</taxon>
        <taxon>Pleosporaceae</taxon>
        <taxon>Bipolaris</taxon>
    </lineage>
</organism>
<feature type="compositionally biased region" description="Polar residues" evidence="1">
    <location>
        <begin position="460"/>
        <end position="472"/>
    </location>
</feature>
<feature type="compositionally biased region" description="Basic and acidic residues" evidence="1">
    <location>
        <begin position="476"/>
        <end position="493"/>
    </location>
</feature>
<sequence>MEAIGAVASILQVAQIGTQLSIGLFQVADAIASANQETNYIAKDIALFCQVLKDLAKAMEFGQKAQLFRQDAFDTSIKIVDECKRVFTEIEDILKKATKSDNPLAGKFRLPTGHKIMWIFRKGKVEFFRRLLESLKSTILVELAVLNYAIKVTSHLSKDTVDVDELLALKSLVLANEAAKQEFHHQAESNGEMVNEAAISSSGVSACSRDSKAPTLSLSAANEGPAPTAISHSQAPRTAEATKLASSSQFIISNNVYPYWSQIDRLELAAQKLELAKWEYSRLEENIALGKARGSIDSEMRHDFLMDRIKNGLTKFGMREELVDAAISTLKANGASPAPERIPIYPVVSCDSKQLACLRSTGLIDLTSTDDSKEVVILRWLPDMFVDVLYEHTQDLLEKSGVPRHKIIEAPGNQASEQHVTMGREENHILLSTDQQPQNRDEPLRGKKRRSQSIGDAHPTNVSGKRQVQWGSHTPRALDEENHPEDVLEKSAESEPETIQDCPQFEDRSFDQLDLTMGVNEDNQNIDYDDFTLNYSQDLSPFDECRSHKYELFDQDHIMDGDPILVPECGNTGNALDKGQAPEPGSETSFFPPIVPLEDTSGPASRPRPIDLANNDPWIPSIKELEKEREEKERDHELANDLVREWLNKNDLQFHAEADIQPNIVPDPLVSAQEPETPSTAVQLVRPGQGHDQPTPVQVPETANASMQKFRAMSSNNYQASLAATWGTASVDSNYDLDAYLERRRKGIEGRKDFFMDAEDDKSLQAVQELLLKWTTVDDPVVWENSSKQLRLLTQGP</sequence>
<reference evidence="2" key="1">
    <citation type="submission" date="2019-11" db="EMBL/GenBank/DDBJ databases">
        <title>Bipolaris sorokiniana Genome sequencing.</title>
        <authorList>
            <person name="Wang H."/>
        </authorList>
    </citation>
    <scope>NUCLEOTIDE SEQUENCE</scope>
</reference>
<evidence type="ECO:0000256" key="1">
    <source>
        <dbReference type="SAM" id="MobiDB-lite"/>
    </source>
</evidence>
<dbReference type="GO" id="GO:0006355">
    <property type="term" value="P:regulation of DNA-templated transcription"/>
    <property type="evidence" value="ECO:0007669"/>
    <property type="project" value="InterPro"/>
</dbReference>